<reference evidence="2 3" key="1">
    <citation type="submission" date="2016-05" db="EMBL/GenBank/DDBJ databases">
        <title>Genome sequencing of Acetobacter pasteurianus strain SRCM100623.</title>
        <authorList>
            <person name="Song Y.R."/>
        </authorList>
    </citation>
    <scope>NUCLEOTIDE SEQUENCE [LARGE SCALE GENOMIC DNA]</scope>
    <source>
        <strain evidence="2 3">SRCM100623</strain>
    </source>
</reference>
<dbReference type="PATRIC" id="fig|438.15.peg.1095"/>
<gene>
    <name evidence="2" type="ORF">SRCM100623_00950</name>
</gene>
<protein>
    <recommendedName>
        <fullName evidence="4">DUF669 domain-containing protein</fullName>
    </recommendedName>
</protein>
<feature type="compositionally biased region" description="Basic and acidic residues" evidence="1">
    <location>
        <begin position="169"/>
        <end position="178"/>
    </location>
</feature>
<name>A0A1A0DC46_ACEPA</name>
<evidence type="ECO:0008006" key="4">
    <source>
        <dbReference type="Google" id="ProtNLM"/>
    </source>
</evidence>
<dbReference type="Proteomes" id="UP000093796">
    <property type="component" value="Unassembled WGS sequence"/>
</dbReference>
<evidence type="ECO:0000256" key="1">
    <source>
        <dbReference type="SAM" id="MobiDB-lite"/>
    </source>
</evidence>
<accession>A0A1A0DC46</accession>
<sequence length="187" mass="20093">MGNLAGLYDQDTAPDATDYDLIPPGEYEGDIVKAELKDTRAGCMISLQIKLDSGRYVFDNLNIKCATSETAEKMAQAALKRIGQSNNRIIQDTSDLEMCRVRAAVGVQPPKDGYDARNVVKRYLDLKGSAPSASAARTAPRPQAPKPAGSAPKPAAPASNGGNRWLRGGKPEDSRTSEEVLDDEIPF</sequence>
<dbReference type="AlphaFoldDB" id="A0A1A0DC46"/>
<proteinExistence type="predicted"/>
<evidence type="ECO:0000313" key="2">
    <source>
        <dbReference type="EMBL" id="OAZ72411.1"/>
    </source>
</evidence>
<organism evidence="2 3">
    <name type="scientific">Acetobacter pasteurianus</name>
    <name type="common">Acetobacter turbidans</name>
    <dbReference type="NCBI Taxonomy" id="438"/>
    <lineage>
        <taxon>Bacteria</taxon>
        <taxon>Pseudomonadati</taxon>
        <taxon>Pseudomonadota</taxon>
        <taxon>Alphaproteobacteria</taxon>
        <taxon>Acetobacterales</taxon>
        <taxon>Acetobacteraceae</taxon>
        <taxon>Acetobacter</taxon>
    </lineage>
</organism>
<evidence type="ECO:0000313" key="3">
    <source>
        <dbReference type="Proteomes" id="UP000093796"/>
    </source>
</evidence>
<dbReference type="RefSeq" id="WP_064776072.1">
    <property type="nucleotide sequence ID" value="NZ_LYUD01000099.1"/>
</dbReference>
<feature type="region of interest" description="Disordered" evidence="1">
    <location>
        <begin position="130"/>
        <end position="187"/>
    </location>
</feature>
<dbReference type="EMBL" id="LYUD01000099">
    <property type="protein sequence ID" value="OAZ72411.1"/>
    <property type="molecule type" value="Genomic_DNA"/>
</dbReference>
<dbReference type="OrthoDB" id="5220at2"/>
<feature type="compositionally biased region" description="Low complexity" evidence="1">
    <location>
        <begin position="130"/>
        <end position="163"/>
    </location>
</feature>
<comment type="caution">
    <text evidence="2">The sequence shown here is derived from an EMBL/GenBank/DDBJ whole genome shotgun (WGS) entry which is preliminary data.</text>
</comment>